<dbReference type="EMBL" id="VLPK01000008">
    <property type="protein sequence ID" value="TSJ35943.1"/>
    <property type="molecule type" value="Genomic_DNA"/>
</dbReference>
<evidence type="ECO:0000313" key="1">
    <source>
        <dbReference type="EMBL" id="TSJ35943.1"/>
    </source>
</evidence>
<dbReference type="AlphaFoldDB" id="A0A556M7Q5"/>
<dbReference type="OrthoDB" id="3197351at2"/>
<gene>
    <name evidence="1" type="ORF">FO440_23790</name>
</gene>
<dbReference type="Proteomes" id="UP000318733">
    <property type="component" value="Unassembled WGS sequence"/>
</dbReference>
<evidence type="ECO:0008006" key="3">
    <source>
        <dbReference type="Google" id="ProtNLM"/>
    </source>
</evidence>
<protein>
    <recommendedName>
        <fullName evidence="3">SatD family (SatD)</fullName>
    </recommendedName>
</protein>
<accession>A0A556M7Q5</accession>
<evidence type="ECO:0000313" key="2">
    <source>
        <dbReference type="Proteomes" id="UP000318733"/>
    </source>
</evidence>
<reference evidence="1 2" key="1">
    <citation type="submission" date="2019-07" db="EMBL/GenBank/DDBJ databases">
        <authorList>
            <person name="Huq M.A."/>
        </authorList>
    </citation>
    <scope>NUCLEOTIDE SEQUENCE [LARGE SCALE GENOMIC DNA]</scope>
    <source>
        <strain evidence="1 2">MAH-19</strain>
    </source>
</reference>
<comment type="caution">
    <text evidence="1">The sequence shown here is derived from an EMBL/GenBank/DDBJ whole genome shotgun (WGS) entry which is preliminary data.</text>
</comment>
<name>A0A556M7Q5_9SPHI</name>
<organism evidence="1 2">
    <name type="scientific">Mucilaginibacter corticis</name>
    <dbReference type="NCBI Taxonomy" id="2597670"/>
    <lineage>
        <taxon>Bacteria</taxon>
        <taxon>Pseudomonadati</taxon>
        <taxon>Bacteroidota</taxon>
        <taxon>Sphingobacteriia</taxon>
        <taxon>Sphingobacteriales</taxon>
        <taxon>Sphingobacteriaceae</taxon>
        <taxon>Mucilaginibacter</taxon>
    </lineage>
</organism>
<dbReference type="InterPro" id="IPR032580">
    <property type="entry name" value="SatD"/>
</dbReference>
<keyword evidence="2" id="KW-1185">Reference proteome</keyword>
<proteinExistence type="predicted"/>
<dbReference type="RefSeq" id="WP_144250817.1">
    <property type="nucleotide sequence ID" value="NZ_VLPK01000008.1"/>
</dbReference>
<sequence>MKEYIILMADIIGSRKQEQSELMAGFKEIVQAANAQAGWFVSPLTITLGDEFQGVLTDPGTAIRAILFLEEMIVSREMAFKLRYVIVEGLIETPVNREIAYGMLGDGLTRARQYLTNLKKEESRFFFWLKDQAKKKALNNVFMALQDVLDDWRPEKDFYLVREFLAEESYRKVADKLGKEPSLMWKRRKSLRINTYLALKETSDYIAYA</sequence>
<dbReference type="Pfam" id="PF16264">
    <property type="entry name" value="SatD"/>
    <property type="match status" value="1"/>
</dbReference>